<evidence type="ECO:0000313" key="3">
    <source>
        <dbReference type="EMBL" id="MCV3754190.1"/>
    </source>
</evidence>
<dbReference type="InterPro" id="IPR038763">
    <property type="entry name" value="DHH_sf"/>
</dbReference>
<feature type="domain" description="DHHA1" evidence="2">
    <location>
        <begin position="237"/>
        <end position="320"/>
    </location>
</feature>
<reference evidence="3 4" key="1">
    <citation type="journal article" date="2020" name="Int. J. Syst. Evol. Microbiol.">
        <title>Ureaplasma miroungigenitalium sp. nov. isolated from northern elephant seals (Mirounga angustirostris) and Ureaplasma zalophigenitalium sp. nov. isolated from California sea lions (Zalophus californianus).</title>
        <authorList>
            <person name="Volokhov D.V."/>
            <person name="Gulland F.M."/>
            <person name="Gao Y."/>
            <person name="Chizhikov V.E."/>
        </authorList>
    </citation>
    <scope>NUCLEOTIDE SEQUENCE [LARGE SCALE GENOMIC DNA]</scope>
    <source>
        <strain evidence="3 4">CSL7644-GEN</strain>
    </source>
</reference>
<dbReference type="PANTHER" id="PTHR47618">
    <property type="entry name" value="BIFUNCTIONAL OLIGORIBONUCLEASE AND PAP PHOSPHATASE NRNA"/>
    <property type="match status" value="1"/>
</dbReference>
<evidence type="ECO:0000259" key="2">
    <source>
        <dbReference type="Pfam" id="PF02272"/>
    </source>
</evidence>
<dbReference type="Gene3D" id="3.10.310.30">
    <property type="match status" value="1"/>
</dbReference>
<feature type="domain" description="DDH" evidence="1">
    <location>
        <begin position="24"/>
        <end position="158"/>
    </location>
</feature>
<dbReference type="EMBL" id="JAOXHJ010000004">
    <property type="protein sequence ID" value="MCV3754190.1"/>
    <property type="molecule type" value="Genomic_DNA"/>
</dbReference>
<evidence type="ECO:0000313" key="4">
    <source>
        <dbReference type="Proteomes" id="UP001207252"/>
    </source>
</evidence>
<dbReference type="SUPFAM" id="SSF64182">
    <property type="entry name" value="DHH phosphoesterases"/>
    <property type="match status" value="1"/>
</dbReference>
<comment type="caution">
    <text evidence="3">The sequence shown here is derived from an EMBL/GenBank/DDBJ whole genome shotgun (WGS) entry which is preliminary data.</text>
</comment>
<dbReference type="InterPro" id="IPR051319">
    <property type="entry name" value="Oligoribo/pAp-PDE_c-di-AMP_PDE"/>
</dbReference>
<evidence type="ECO:0000259" key="1">
    <source>
        <dbReference type="Pfam" id="PF01368"/>
    </source>
</evidence>
<organism evidence="3 4">
    <name type="scientific">Ureaplasma zalophigenitalium</name>
    <dbReference type="NCBI Taxonomy" id="907723"/>
    <lineage>
        <taxon>Bacteria</taxon>
        <taxon>Bacillati</taxon>
        <taxon>Mycoplasmatota</taxon>
        <taxon>Mycoplasmoidales</taxon>
        <taxon>Mycoplasmoidaceae</taxon>
        <taxon>Ureaplasma</taxon>
    </lineage>
</organism>
<dbReference type="InterPro" id="IPR001667">
    <property type="entry name" value="DDH_dom"/>
</dbReference>
<name>A0ABT3BPL0_9BACT</name>
<protein>
    <submittedName>
        <fullName evidence="3">Bifunctional oligoribonuclease/PAP phosphatase NrnA</fullName>
    </submittedName>
</protein>
<dbReference type="Gene3D" id="3.90.1640.10">
    <property type="entry name" value="inorganic pyrophosphatase (n-terminal core)"/>
    <property type="match status" value="1"/>
</dbReference>
<keyword evidence="4" id="KW-1185">Reference proteome</keyword>
<gene>
    <name evidence="3" type="ORF">OF365_02270</name>
</gene>
<dbReference type="Proteomes" id="UP001207252">
    <property type="component" value="Unassembled WGS sequence"/>
</dbReference>
<dbReference type="PANTHER" id="PTHR47618:SF1">
    <property type="entry name" value="BIFUNCTIONAL OLIGORIBONUCLEASE AND PAP PHOSPHATASE NRNA"/>
    <property type="match status" value="1"/>
</dbReference>
<sequence length="326" mass="37669">MININYLTAANEWIKHTEGFSKASIFVHKNPDCDALGSAFALARILRLNAFWLDVKIVGMNTLKQNDFKNFFEFSDEDVDLDFIKESVGFIVDTANADRVLSHLHTFCKKTILIDHHVKNPTFTDISYIDDTSIAACEMIGLALKNSGLNYDLKTLEYLFIGLCTDSNRLMYDKVDDDTYNLMGWFYTNGVKHQKIYNQLYARSFQEVLFDAQLMTKVVIDDNIGYLLVQPEWNEIYNFDRWGEKVNLLASVREAKIWFVIYYVLEENNYKISLRSADYPIRLVAIEYHGGGHDLAAGCYLDSLDELPTFIQNLKNFIKNIDSKKE</sequence>
<dbReference type="Pfam" id="PF01368">
    <property type="entry name" value="DHH"/>
    <property type="match status" value="1"/>
</dbReference>
<proteinExistence type="predicted"/>
<accession>A0ABT3BPL0</accession>
<dbReference type="RefSeq" id="WP_263817993.1">
    <property type="nucleotide sequence ID" value="NZ_JAOXHJ010000004.1"/>
</dbReference>
<dbReference type="InterPro" id="IPR003156">
    <property type="entry name" value="DHHA1_dom"/>
</dbReference>
<dbReference type="Pfam" id="PF02272">
    <property type="entry name" value="DHHA1"/>
    <property type="match status" value="1"/>
</dbReference>